<feature type="transmembrane region" description="Helical" evidence="4">
    <location>
        <begin position="281"/>
        <end position="301"/>
    </location>
</feature>
<dbReference type="PROSITE" id="PS50850">
    <property type="entry name" value="MFS"/>
    <property type="match status" value="1"/>
</dbReference>
<feature type="transmembrane region" description="Helical" evidence="4">
    <location>
        <begin position="45"/>
        <end position="65"/>
    </location>
</feature>
<keyword evidence="3 4" id="KW-0472">Membrane</keyword>
<dbReference type="Pfam" id="PF07690">
    <property type="entry name" value="MFS_1"/>
    <property type="match status" value="1"/>
</dbReference>
<feature type="transmembrane region" description="Helical" evidence="4">
    <location>
        <begin position="373"/>
        <end position="393"/>
    </location>
</feature>
<dbReference type="Proteomes" id="UP000193083">
    <property type="component" value="Unassembled WGS sequence"/>
</dbReference>
<evidence type="ECO:0000313" key="7">
    <source>
        <dbReference type="Proteomes" id="UP000193083"/>
    </source>
</evidence>
<dbReference type="InterPro" id="IPR050327">
    <property type="entry name" value="Proton-linked_MCT"/>
</dbReference>
<proteinExistence type="predicted"/>
<dbReference type="NCBIfam" id="NF033733">
    <property type="entry name" value="MFS_ArsK"/>
    <property type="match status" value="1"/>
</dbReference>
<dbReference type="InterPro" id="IPR036259">
    <property type="entry name" value="MFS_trans_sf"/>
</dbReference>
<dbReference type="PANTHER" id="PTHR11360:SF290">
    <property type="entry name" value="MONOCARBOXYLATE MFS PERMEASE"/>
    <property type="match status" value="1"/>
</dbReference>
<accession>A0A1X7NQU6</accession>
<organism evidence="6 7">
    <name type="scientific">Mesorhizobium australicum</name>
    <dbReference type="NCBI Taxonomy" id="536018"/>
    <lineage>
        <taxon>Bacteria</taxon>
        <taxon>Pseudomonadati</taxon>
        <taxon>Pseudomonadota</taxon>
        <taxon>Alphaproteobacteria</taxon>
        <taxon>Hyphomicrobiales</taxon>
        <taxon>Phyllobacteriaceae</taxon>
        <taxon>Mesorhizobium</taxon>
    </lineage>
</organism>
<dbReference type="InterPro" id="IPR020846">
    <property type="entry name" value="MFS_dom"/>
</dbReference>
<name>A0A1X7NQU6_9HYPH</name>
<feature type="transmembrane region" description="Helical" evidence="4">
    <location>
        <begin position="307"/>
        <end position="330"/>
    </location>
</feature>
<dbReference type="SUPFAM" id="SSF103473">
    <property type="entry name" value="MFS general substrate transporter"/>
    <property type="match status" value="1"/>
</dbReference>
<feature type="transmembrane region" description="Helical" evidence="4">
    <location>
        <begin position="166"/>
        <end position="185"/>
    </location>
</feature>
<evidence type="ECO:0000256" key="2">
    <source>
        <dbReference type="ARBA" id="ARBA00022989"/>
    </source>
</evidence>
<keyword evidence="1 4" id="KW-0812">Transmembrane</keyword>
<dbReference type="EMBL" id="FXBL01000004">
    <property type="protein sequence ID" value="SMH40418.1"/>
    <property type="molecule type" value="Genomic_DNA"/>
</dbReference>
<protein>
    <submittedName>
        <fullName evidence="6">Predicted arabinose efflux permease, MFS family</fullName>
    </submittedName>
</protein>
<gene>
    <name evidence="6" type="ORF">SAMN02982922_2318</name>
</gene>
<evidence type="ECO:0000313" key="6">
    <source>
        <dbReference type="EMBL" id="SMH40418.1"/>
    </source>
</evidence>
<dbReference type="InterPro" id="IPR011701">
    <property type="entry name" value="MFS"/>
</dbReference>
<dbReference type="AlphaFoldDB" id="A0A1X7NQU6"/>
<dbReference type="Gene3D" id="1.20.1250.20">
    <property type="entry name" value="MFS general substrate transporter like domains"/>
    <property type="match status" value="2"/>
</dbReference>
<keyword evidence="2 4" id="KW-1133">Transmembrane helix</keyword>
<feature type="transmembrane region" description="Helical" evidence="4">
    <location>
        <begin position="242"/>
        <end position="260"/>
    </location>
</feature>
<feature type="transmembrane region" description="Helical" evidence="4">
    <location>
        <begin position="12"/>
        <end position="33"/>
    </location>
</feature>
<sequence>MSADRAPASVIWALGVTQIVGYGTLFYSFAILAPDISATLGWPQAWIFGALSLSLIAGSVVAPSAGRLADRLGAGRTMTAGSLAAAASLAFAAAAPSAYVFVAALFLMQVAASFVLYSSAFVAIVQVGGSRASLSITHLTLIAGFASTLFWPLTTWLHGSLDWRQVFLVFAALHLVVCLPLHGWIASHSRRSGSMPVVGPKDATPTDAPPSTVPRAIFALMLAGFATEGFVLNSVLIHMVPLTAALGMGAAGLWASTLFGPAQVASRLVNMVFGGRLSQTWLAVISAFLLPAGLLVLVATTPWLPGALVFVVMFGMGSGLNSIVGGTLPLELFGRPGYGAMVGWATSAKQFSSAFAPFAFSAMLAGLGVVPSLLVLVVLSAAAVGCFSAIAVLRGATPRRV</sequence>
<evidence type="ECO:0000259" key="5">
    <source>
        <dbReference type="PROSITE" id="PS50850"/>
    </source>
</evidence>
<reference evidence="6 7" key="1">
    <citation type="submission" date="2017-04" db="EMBL/GenBank/DDBJ databases">
        <authorList>
            <person name="Afonso C.L."/>
            <person name="Miller P.J."/>
            <person name="Scott M.A."/>
            <person name="Spackman E."/>
            <person name="Goraichik I."/>
            <person name="Dimitrov K.M."/>
            <person name="Suarez D.L."/>
            <person name="Swayne D.E."/>
        </authorList>
    </citation>
    <scope>NUCLEOTIDE SEQUENCE [LARGE SCALE GENOMIC DNA]</scope>
    <source>
        <strain evidence="6 7">B5P</strain>
    </source>
</reference>
<feature type="transmembrane region" description="Helical" evidence="4">
    <location>
        <begin position="77"/>
        <end position="95"/>
    </location>
</feature>
<feature type="transmembrane region" description="Helical" evidence="4">
    <location>
        <begin position="101"/>
        <end position="124"/>
    </location>
</feature>
<feature type="domain" description="Major facilitator superfamily (MFS) profile" evidence="5">
    <location>
        <begin position="9"/>
        <end position="400"/>
    </location>
</feature>
<dbReference type="GO" id="GO:0022857">
    <property type="term" value="F:transmembrane transporter activity"/>
    <property type="evidence" value="ECO:0007669"/>
    <property type="project" value="InterPro"/>
</dbReference>
<dbReference type="RefSeq" id="WP_085464309.1">
    <property type="nucleotide sequence ID" value="NZ_FXBL01000004.1"/>
</dbReference>
<evidence type="ECO:0000256" key="3">
    <source>
        <dbReference type="ARBA" id="ARBA00023136"/>
    </source>
</evidence>
<feature type="transmembrane region" description="Helical" evidence="4">
    <location>
        <begin position="136"/>
        <end position="154"/>
    </location>
</feature>
<keyword evidence="7" id="KW-1185">Reference proteome</keyword>
<dbReference type="PANTHER" id="PTHR11360">
    <property type="entry name" value="MONOCARBOXYLATE TRANSPORTER"/>
    <property type="match status" value="1"/>
</dbReference>
<evidence type="ECO:0000256" key="4">
    <source>
        <dbReference type="SAM" id="Phobius"/>
    </source>
</evidence>
<dbReference type="OrthoDB" id="7200137at2"/>
<evidence type="ECO:0000256" key="1">
    <source>
        <dbReference type="ARBA" id="ARBA00022692"/>
    </source>
</evidence>